<comment type="caution">
    <text evidence="1">The sequence shown here is derived from an EMBL/GenBank/DDBJ whole genome shotgun (WGS) entry which is preliminary data.</text>
</comment>
<keyword evidence="2" id="KW-1185">Reference proteome</keyword>
<reference evidence="1 2" key="1">
    <citation type="submission" date="2024-01" db="EMBL/GenBank/DDBJ databases">
        <authorList>
            <person name="Alioto T."/>
            <person name="Alioto T."/>
            <person name="Gomez Garrido J."/>
        </authorList>
    </citation>
    <scope>NUCLEOTIDE SEQUENCE [LARGE SCALE GENOMIC DNA]</scope>
</reference>
<dbReference type="Proteomes" id="UP001314229">
    <property type="component" value="Unassembled WGS sequence"/>
</dbReference>
<evidence type="ECO:0000313" key="2">
    <source>
        <dbReference type="Proteomes" id="UP001314229"/>
    </source>
</evidence>
<name>A0AAV1QFQ5_SCOSC</name>
<organism evidence="1 2">
    <name type="scientific">Scomber scombrus</name>
    <name type="common">Atlantic mackerel</name>
    <name type="synonym">Scomber vernalis</name>
    <dbReference type="NCBI Taxonomy" id="13677"/>
    <lineage>
        <taxon>Eukaryota</taxon>
        <taxon>Metazoa</taxon>
        <taxon>Chordata</taxon>
        <taxon>Craniata</taxon>
        <taxon>Vertebrata</taxon>
        <taxon>Euteleostomi</taxon>
        <taxon>Actinopterygii</taxon>
        <taxon>Neopterygii</taxon>
        <taxon>Teleostei</taxon>
        <taxon>Neoteleostei</taxon>
        <taxon>Acanthomorphata</taxon>
        <taxon>Pelagiaria</taxon>
        <taxon>Scombriformes</taxon>
        <taxon>Scombridae</taxon>
        <taxon>Scomber</taxon>
    </lineage>
</organism>
<feature type="non-terminal residue" evidence="1">
    <location>
        <position position="1"/>
    </location>
</feature>
<gene>
    <name evidence="1" type="ORF">FSCOSCO3_A021184</name>
</gene>
<feature type="non-terminal residue" evidence="1">
    <location>
        <position position="67"/>
    </location>
</feature>
<evidence type="ECO:0000313" key="1">
    <source>
        <dbReference type="EMBL" id="CAK6983232.1"/>
    </source>
</evidence>
<proteinExistence type="predicted"/>
<protein>
    <submittedName>
        <fullName evidence="1">Uncharacterized protein</fullName>
    </submittedName>
</protein>
<dbReference type="EMBL" id="CAWUFR010001242">
    <property type="protein sequence ID" value="CAK6983232.1"/>
    <property type="molecule type" value="Genomic_DNA"/>
</dbReference>
<accession>A0AAV1QFQ5</accession>
<sequence>LISTKPGFIHTQEVSCFCGFPCGCFSPKAFDFRDVDSKLKDADPRLEVGNWVLVEYDSELFPGTITQ</sequence>
<dbReference type="AlphaFoldDB" id="A0AAV1QFQ5"/>